<evidence type="ECO:0000256" key="6">
    <source>
        <dbReference type="ARBA" id="ARBA00023002"/>
    </source>
</evidence>
<dbReference type="EMBL" id="JBBKTX010000017">
    <property type="protein sequence ID" value="MFK4753507.1"/>
    <property type="molecule type" value="Genomic_DNA"/>
</dbReference>
<evidence type="ECO:0000256" key="3">
    <source>
        <dbReference type="ARBA" id="ARBA00011738"/>
    </source>
</evidence>
<dbReference type="InterPro" id="IPR037069">
    <property type="entry name" value="AcylCoA_DH/ox_N_sf"/>
</dbReference>
<dbReference type="PANTHER" id="PTHR48083:SF13">
    <property type="entry name" value="ACYL-COA DEHYDROGENASE FAMILY MEMBER 11"/>
    <property type="match status" value="1"/>
</dbReference>
<accession>A0ABW8NKK5</accession>
<dbReference type="SUPFAM" id="SSF47203">
    <property type="entry name" value="Acyl-CoA dehydrogenase C-terminal domain-like"/>
    <property type="match status" value="1"/>
</dbReference>
<evidence type="ECO:0000259" key="10">
    <source>
        <dbReference type="Pfam" id="PF02771"/>
    </source>
</evidence>
<evidence type="ECO:0000256" key="7">
    <source>
        <dbReference type="RuleBase" id="RU362125"/>
    </source>
</evidence>
<dbReference type="Gene3D" id="1.10.540.10">
    <property type="entry name" value="Acyl-CoA dehydrogenase/oxidase, N-terminal domain"/>
    <property type="match status" value="1"/>
</dbReference>
<keyword evidence="4 7" id="KW-0285">Flavoprotein</keyword>
<name>A0ABW8NKK5_9GAMM</name>
<evidence type="ECO:0000256" key="5">
    <source>
        <dbReference type="ARBA" id="ARBA00022827"/>
    </source>
</evidence>
<feature type="domain" description="Acyl-CoA dehydrogenase/oxidase N-terminal" evidence="10">
    <location>
        <begin position="8"/>
        <end position="128"/>
    </location>
</feature>
<comment type="caution">
    <text evidence="11">The sequence shown here is derived from an EMBL/GenBank/DDBJ whole genome shotgun (WGS) entry which is preliminary data.</text>
</comment>
<comment type="similarity">
    <text evidence="2 7">Belongs to the acyl-CoA dehydrogenase family.</text>
</comment>
<dbReference type="InterPro" id="IPR050741">
    <property type="entry name" value="Acyl-CoA_dehydrogenase"/>
</dbReference>
<sequence length="440" mass="49181">MDFAYNQTTQELAQKLNNFMDDHVIPRNAQFLREFHDNGYHISFLDDLKALAKSEGLWNLFLPHLRDGEPGTRLTNMEYAPLAEIMGRLTWASEVFNCSAPDTGNMELLHMFGTDEQKSQWLEPLLSGAIRSCFAMTEPDVASSDATNVTTLIQRDGEDYVINGRKWFITGALNPNCKVAIVMGKTDPNADVHSQQSMILVPMNTPGLTVVRDLSVMNHHSYETHCELLFKNVRVPASHLLGEEGSGFALAQARLGPGRIHHCMRCIGQAQLALDLMAERSLERKTFGQYLHEQGVIREFLAESMYEIEQARLLVLKAAWLIDQGGAKLARNEIAMIKVAVPRMQLKVVDRAMQVFGGMGLSPDTPLPELWTMGRALRIADGPDEVHLRSIARGAIKKAKDSYGQAARFLTPPDRAEERDARLDLPFDYGLASTDEAEMV</sequence>
<evidence type="ECO:0000256" key="4">
    <source>
        <dbReference type="ARBA" id="ARBA00022630"/>
    </source>
</evidence>
<comment type="subunit">
    <text evidence="3">Homodimer.</text>
</comment>
<evidence type="ECO:0000313" key="11">
    <source>
        <dbReference type="EMBL" id="MFK4753507.1"/>
    </source>
</evidence>
<proteinExistence type="inferred from homology"/>
<dbReference type="RefSeq" id="WP_416206537.1">
    <property type="nucleotide sequence ID" value="NZ_JBBKTX010000017.1"/>
</dbReference>
<evidence type="ECO:0000313" key="12">
    <source>
        <dbReference type="Proteomes" id="UP001620597"/>
    </source>
</evidence>
<evidence type="ECO:0000256" key="2">
    <source>
        <dbReference type="ARBA" id="ARBA00009347"/>
    </source>
</evidence>
<evidence type="ECO:0000256" key="1">
    <source>
        <dbReference type="ARBA" id="ARBA00001974"/>
    </source>
</evidence>
<comment type="cofactor">
    <cofactor evidence="1 7">
        <name>FAD</name>
        <dbReference type="ChEBI" id="CHEBI:57692"/>
    </cofactor>
</comment>
<dbReference type="SUPFAM" id="SSF56645">
    <property type="entry name" value="Acyl-CoA dehydrogenase NM domain-like"/>
    <property type="match status" value="1"/>
</dbReference>
<keyword evidence="12" id="KW-1185">Reference proteome</keyword>
<dbReference type="InterPro" id="IPR013786">
    <property type="entry name" value="AcylCoA_DH/ox_N"/>
</dbReference>
<feature type="domain" description="Acyl-CoA dehydrogenase/oxidase C-terminal" evidence="8">
    <location>
        <begin position="245"/>
        <end position="395"/>
    </location>
</feature>
<dbReference type="Gene3D" id="2.40.110.10">
    <property type="entry name" value="Butyryl-CoA Dehydrogenase, subunit A, domain 2"/>
    <property type="match status" value="1"/>
</dbReference>
<dbReference type="Pfam" id="PF02770">
    <property type="entry name" value="Acyl-CoA_dh_M"/>
    <property type="match status" value="1"/>
</dbReference>
<feature type="domain" description="Acyl-CoA oxidase/dehydrogenase middle" evidence="9">
    <location>
        <begin position="133"/>
        <end position="233"/>
    </location>
</feature>
<dbReference type="PANTHER" id="PTHR48083">
    <property type="entry name" value="MEDIUM-CHAIN SPECIFIC ACYL-COA DEHYDROGENASE, MITOCHONDRIAL-RELATED"/>
    <property type="match status" value="1"/>
</dbReference>
<reference evidence="11 12" key="1">
    <citation type="submission" date="2024-03" db="EMBL/GenBank/DDBJ databases">
        <title>High-quality draft genome sequence of Oceanobacter sp. wDCs-4.</title>
        <authorList>
            <person name="Dong C."/>
        </authorList>
    </citation>
    <scope>NUCLEOTIDE SEQUENCE [LARGE SCALE GENOMIC DNA]</scope>
    <source>
        <strain evidence="12">wDCs-4</strain>
    </source>
</reference>
<gene>
    <name evidence="11" type="ORF">WG929_13915</name>
</gene>
<dbReference type="Gene3D" id="1.20.140.10">
    <property type="entry name" value="Butyryl-CoA Dehydrogenase, subunit A, domain 3"/>
    <property type="match status" value="1"/>
</dbReference>
<organism evidence="11 12">
    <name type="scientific">Oceanobacter antarcticus</name>
    <dbReference type="NCBI Taxonomy" id="3133425"/>
    <lineage>
        <taxon>Bacteria</taxon>
        <taxon>Pseudomonadati</taxon>
        <taxon>Pseudomonadota</taxon>
        <taxon>Gammaproteobacteria</taxon>
        <taxon>Oceanospirillales</taxon>
        <taxon>Oceanospirillaceae</taxon>
        <taxon>Oceanobacter</taxon>
    </lineage>
</organism>
<dbReference type="InterPro" id="IPR036250">
    <property type="entry name" value="AcylCo_DH-like_C"/>
</dbReference>
<dbReference type="InterPro" id="IPR009075">
    <property type="entry name" value="AcylCo_DH/oxidase_C"/>
</dbReference>
<evidence type="ECO:0000259" key="9">
    <source>
        <dbReference type="Pfam" id="PF02770"/>
    </source>
</evidence>
<dbReference type="InterPro" id="IPR006091">
    <property type="entry name" value="Acyl-CoA_Oxase/DH_mid-dom"/>
</dbReference>
<evidence type="ECO:0000259" key="8">
    <source>
        <dbReference type="Pfam" id="PF00441"/>
    </source>
</evidence>
<dbReference type="InterPro" id="IPR009100">
    <property type="entry name" value="AcylCoA_DH/oxidase_NM_dom_sf"/>
</dbReference>
<keyword evidence="6 7" id="KW-0560">Oxidoreductase</keyword>
<dbReference type="InterPro" id="IPR046373">
    <property type="entry name" value="Acyl-CoA_Oxase/DH_mid-dom_sf"/>
</dbReference>
<protein>
    <submittedName>
        <fullName evidence="11">Acyl-CoA dehydrogenase family protein</fullName>
    </submittedName>
</protein>
<dbReference type="Proteomes" id="UP001620597">
    <property type="component" value="Unassembled WGS sequence"/>
</dbReference>
<dbReference type="Pfam" id="PF00441">
    <property type="entry name" value="Acyl-CoA_dh_1"/>
    <property type="match status" value="1"/>
</dbReference>
<keyword evidence="5 7" id="KW-0274">FAD</keyword>
<dbReference type="Pfam" id="PF02771">
    <property type="entry name" value="Acyl-CoA_dh_N"/>
    <property type="match status" value="1"/>
</dbReference>